<feature type="region of interest" description="Disordered" evidence="1">
    <location>
        <begin position="35"/>
        <end position="56"/>
    </location>
</feature>
<keyword evidence="3" id="KW-1185">Reference proteome</keyword>
<dbReference type="HOGENOM" id="CLU_3018109_0_0_1"/>
<dbReference type="ExpressionAtlas" id="M1AHE8">
    <property type="expression patterns" value="baseline"/>
</dbReference>
<reference evidence="2" key="2">
    <citation type="submission" date="2015-06" db="UniProtKB">
        <authorList>
            <consortium name="EnsemblPlants"/>
        </authorList>
    </citation>
    <scope>IDENTIFICATION</scope>
    <source>
        <strain evidence="2">DM1-3 516 R44</strain>
    </source>
</reference>
<accession>M1AHE8</accession>
<gene>
    <name evidence="2" type="primary">LOC102600536</name>
</gene>
<sequence>MAGIDMERVKLAARTASAEEFIEALPLSYETNVGPRGSIFSGGQKQRYDTFPTNSL</sequence>
<name>M1AHE8_SOLTU</name>
<evidence type="ECO:0000256" key="1">
    <source>
        <dbReference type="SAM" id="MobiDB-lite"/>
    </source>
</evidence>
<dbReference type="Gene3D" id="3.40.50.300">
    <property type="entry name" value="P-loop containing nucleotide triphosphate hydrolases"/>
    <property type="match status" value="1"/>
</dbReference>
<dbReference type="PANTHER" id="PTHR24221">
    <property type="entry name" value="ATP-BINDING CASSETTE SUB-FAMILY B"/>
    <property type="match status" value="1"/>
</dbReference>
<reference evidence="3" key="1">
    <citation type="journal article" date="2011" name="Nature">
        <title>Genome sequence and analysis of the tuber crop potato.</title>
        <authorList>
            <consortium name="The Potato Genome Sequencing Consortium"/>
        </authorList>
    </citation>
    <scope>NUCLEOTIDE SEQUENCE [LARGE SCALE GENOMIC DNA]</scope>
    <source>
        <strain evidence="3">cv. DM1-3 516 R44</strain>
    </source>
</reference>
<dbReference type="OrthoDB" id="6500128at2759"/>
<dbReference type="PANTHER" id="PTHR24221:SF630">
    <property type="entry name" value="ABC TRANSPORTER B FAMILY MEMBER 29, CHLOROPLASTIC"/>
    <property type="match status" value="1"/>
</dbReference>
<evidence type="ECO:0000313" key="3">
    <source>
        <dbReference type="Proteomes" id="UP000011115"/>
    </source>
</evidence>
<dbReference type="AlphaFoldDB" id="M1AHE8"/>
<protein>
    <submittedName>
        <fullName evidence="2">ABC transporter family, retinal flippase subfamily</fullName>
    </submittedName>
</protein>
<dbReference type="SUPFAM" id="SSF52540">
    <property type="entry name" value="P-loop containing nucleoside triphosphate hydrolases"/>
    <property type="match status" value="1"/>
</dbReference>
<evidence type="ECO:0000313" key="2">
    <source>
        <dbReference type="EnsemblPlants" id="PGSC0003DMT400022898"/>
    </source>
</evidence>
<dbReference type="InterPro" id="IPR039421">
    <property type="entry name" value="Type_1_exporter"/>
</dbReference>
<dbReference type="EnsemblPlants" id="PGSC0003DMT400022898">
    <property type="protein sequence ID" value="PGSC0003DMT400022898"/>
    <property type="gene ID" value="PGSC0003DMG401008875"/>
</dbReference>
<dbReference type="InterPro" id="IPR027417">
    <property type="entry name" value="P-loop_NTPase"/>
</dbReference>
<proteinExistence type="predicted"/>
<dbReference type="Gramene" id="PGSC0003DMT400022898">
    <property type="protein sequence ID" value="PGSC0003DMT400022898"/>
    <property type="gene ID" value="PGSC0003DMG401008875"/>
</dbReference>
<organism evidence="2 3">
    <name type="scientific">Solanum tuberosum</name>
    <name type="common">Potato</name>
    <dbReference type="NCBI Taxonomy" id="4113"/>
    <lineage>
        <taxon>Eukaryota</taxon>
        <taxon>Viridiplantae</taxon>
        <taxon>Streptophyta</taxon>
        <taxon>Embryophyta</taxon>
        <taxon>Tracheophyta</taxon>
        <taxon>Spermatophyta</taxon>
        <taxon>Magnoliopsida</taxon>
        <taxon>eudicotyledons</taxon>
        <taxon>Gunneridae</taxon>
        <taxon>Pentapetalae</taxon>
        <taxon>asterids</taxon>
        <taxon>lamiids</taxon>
        <taxon>Solanales</taxon>
        <taxon>Solanaceae</taxon>
        <taxon>Solanoideae</taxon>
        <taxon>Solaneae</taxon>
        <taxon>Solanum</taxon>
    </lineage>
</organism>
<dbReference type="Proteomes" id="UP000011115">
    <property type="component" value="Unassembled WGS sequence"/>
</dbReference>